<feature type="transmembrane region" description="Helical" evidence="6">
    <location>
        <begin position="537"/>
        <end position="557"/>
    </location>
</feature>
<evidence type="ECO:0000256" key="3">
    <source>
        <dbReference type="ARBA" id="ARBA00022692"/>
    </source>
</evidence>
<feature type="transmembrane region" description="Helical" evidence="6">
    <location>
        <begin position="340"/>
        <end position="364"/>
    </location>
</feature>
<dbReference type="AlphaFoldDB" id="A0A5J5EZB9"/>
<sequence length="602" mass="65100">MAPSPLAKGSRSHLHLAPGVHMNSDANDSAIDSDDECEETLLSRASSADVSLVGSYRRPSFTFGQSRPTFVPASPLPTSVKALTEMERGTMLEQERELLKDAAGVRDYGTVPRIRRPSESSSIAPLVPPARVDESTSLLRASTEAIWEDAVDAGIIHTTYWREAKVVAKSAPQLYVTFALQYSLTIASIFAAGRLGKDELAGVSLGSMTATITGYAIYQGLTTALDTLCSQAYGAGNKTLVGLHLQRMICFLMVVSVPVVLLWEFSEPILNALVPEPELVAFASLYLRVLALGVPGYAMFEAGKRFVQAQGLFMASTYVLLISAPSNAILNYMLVKRFGYIGAPIAVVITNWLMVLLLALYVRFVKGSECWGGFSRKALYNWSPMIKLAVPGLIMLEAEWLAFEILTLMASYWSTAHVAAQSVLSTTASLTFQLPFALSVAVSTRVANLLGATLSDSAKTTAQLGLMLAAGVGFFNCVLVMATRHQVVRLFSDDPEVIALFMKTIPLGAVFQLFDAIGACTAGLLRGQGRQHLGSYINLIAYYVLALPLSLFAGFVLNWELLGLWSGVAVALFVIAVVEVVIILRTDWNRVVDEAKERVDSS</sequence>
<evidence type="ECO:0000256" key="2">
    <source>
        <dbReference type="ARBA" id="ARBA00010199"/>
    </source>
</evidence>
<dbReference type="GO" id="GO:0042910">
    <property type="term" value="F:xenobiotic transmembrane transporter activity"/>
    <property type="evidence" value="ECO:0007669"/>
    <property type="project" value="InterPro"/>
</dbReference>
<dbReference type="GO" id="GO:1990961">
    <property type="term" value="P:xenobiotic detoxification by transmembrane export across the plasma membrane"/>
    <property type="evidence" value="ECO:0007669"/>
    <property type="project" value="InterPro"/>
</dbReference>
<reference evidence="7 8" key="1">
    <citation type="submission" date="2019-09" db="EMBL/GenBank/DDBJ databases">
        <title>Draft genome of the ectomycorrhizal ascomycete Sphaerosporella brunnea.</title>
        <authorList>
            <consortium name="DOE Joint Genome Institute"/>
            <person name="Benucci G.M."/>
            <person name="Marozzi G."/>
            <person name="Antonielli L."/>
            <person name="Sanchez S."/>
            <person name="Marco P."/>
            <person name="Wang X."/>
            <person name="Falini L.B."/>
            <person name="Barry K."/>
            <person name="Haridas S."/>
            <person name="Lipzen A."/>
            <person name="Labutti K."/>
            <person name="Grigoriev I.V."/>
            <person name="Murat C."/>
            <person name="Martin F."/>
            <person name="Albertini E."/>
            <person name="Donnini D."/>
            <person name="Bonito G."/>
        </authorList>
    </citation>
    <scope>NUCLEOTIDE SEQUENCE [LARGE SCALE GENOMIC DNA]</scope>
    <source>
        <strain evidence="7 8">Sb_GMNB300</strain>
    </source>
</reference>
<dbReference type="InterPro" id="IPR045069">
    <property type="entry name" value="MATE_euk"/>
</dbReference>
<proteinExistence type="inferred from homology"/>
<dbReference type="GO" id="GO:0015297">
    <property type="term" value="F:antiporter activity"/>
    <property type="evidence" value="ECO:0007669"/>
    <property type="project" value="InterPro"/>
</dbReference>
<dbReference type="EMBL" id="VXIS01000069">
    <property type="protein sequence ID" value="KAA8908367.1"/>
    <property type="molecule type" value="Genomic_DNA"/>
</dbReference>
<dbReference type="CDD" id="cd13132">
    <property type="entry name" value="MATE_eukaryotic"/>
    <property type="match status" value="1"/>
</dbReference>
<gene>
    <name evidence="7" type="ORF">FN846DRAFT_945645</name>
</gene>
<organism evidence="7 8">
    <name type="scientific">Sphaerosporella brunnea</name>
    <dbReference type="NCBI Taxonomy" id="1250544"/>
    <lineage>
        <taxon>Eukaryota</taxon>
        <taxon>Fungi</taxon>
        <taxon>Dikarya</taxon>
        <taxon>Ascomycota</taxon>
        <taxon>Pezizomycotina</taxon>
        <taxon>Pezizomycetes</taxon>
        <taxon>Pezizales</taxon>
        <taxon>Pyronemataceae</taxon>
        <taxon>Sphaerosporella</taxon>
    </lineage>
</organism>
<feature type="transmembrane region" description="Helical" evidence="6">
    <location>
        <begin position="385"/>
        <end position="412"/>
    </location>
</feature>
<protein>
    <submittedName>
        <fullName evidence="7">Mate-domain-containing protein</fullName>
    </submittedName>
</protein>
<keyword evidence="4 6" id="KW-1133">Transmembrane helix</keyword>
<evidence type="ECO:0000256" key="1">
    <source>
        <dbReference type="ARBA" id="ARBA00004141"/>
    </source>
</evidence>
<feature type="transmembrane region" description="Helical" evidence="6">
    <location>
        <begin position="278"/>
        <end position="300"/>
    </location>
</feature>
<keyword evidence="3 6" id="KW-0812">Transmembrane</keyword>
<feature type="transmembrane region" description="Helical" evidence="6">
    <location>
        <begin position="464"/>
        <end position="484"/>
    </location>
</feature>
<evidence type="ECO:0000256" key="4">
    <source>
        <dbReference type="ARBA" id="ARBA00022989"/>
    </source>
</evidence>
<dbReference type="Pfam" id="PF01554">
    <property type="entry name" value="MatE"/>
    <property type="match status" value="2"/>
</dbReference>
<dbReference type="Proteomes" id="UP000326924">
    <property type="component" value="Unassembled WGS sequence"/>
</dbReference>
<feature type="transmembrane region" description="Helical" evidence="6">
    <location>
        <begin position="563"/>
        <end position="584"/>
    </location>
</feature>
<dbReference type="PANTHER" id="PTHR11206">
    <property type="entry name" value="MULTIDRUG RESISTANCE PROTEIN"/>
    <property type="match status" value="1"/>
</dbReference>
<evidence type="ECO:0000256" key="5">
    <source>
        <dbReference type="ARBA" id="ARBA00023136"/>
    </source>
</evidence>
<keyword evidence="5 6" id="KW-0472">Membrane</keyword>
<dbReference type="GO" id="GO:0016020">
    <property type="term" value="C:membrane"/>
    <property type="evidence" value="ECO:0007669"/>
    <property type="project" value="UniProtKB-SubCell"/>
</dbReference>
<comment type="subcellular location">
    <subcellularLocation>
        <location evidence="1">Membrane</location>
        <topology evidence="1">Multi-pass membrane protein</topology>
    </subcellularLocation>
</comment>
<feature type="transmembrane region" description="Helical" evidence="6">
    <location>
        <begin position="248"/>
        <end position="266"/>
    </location>
</feature>
<evidence type="ECO:0000313" key="7">
    <source>
        <dbReference type="EMBL" id="KAA8908367.1"/>
    </source>
</evidence>
<feature type="transmembrane region" description="Helical" evidence="6">
    <location>
        <begin position="504"/>
        <end position="525"/>
    </location>
</feature>
<evidence type="ECO:0000313" key="8">
    <source>
        <dbReference type="Proteomes" id="UP000326924"/>
    </source>
</evidence>
<feature type="transmembrane region" description="Helical" evidence="6">
    <location>
        <begin position="312"/>
        <end position="334"/>
    </location>
</feature>
<dbReference type="InterPro" id="IPR002528">
    <property type="entry name" value="MATE_fam"/>
</dbReference>
<keyword evidence="8" id="KW-1185">Reference proteome</keyword>
<comment type="similarity">
    <text evidence="2">Belongs to the multi antimicrobial extrusion (MATE) (TC 2.A.66.1) family.</text>
</comment>
<comment type="caution">
    <text evidence="7">The sequence shown here is derived from an EMBL/GenBank/DDBJ whole genome shotgun (WGS) entry which is preliminary data.</text>
</comment>
<evidence type="ECO:0000256" key="6">
    <source>
        <dbReference type="SAM" id="Phobius"/>
    </source>
</evidence>
<dbReference type="NCBIfam" id="TIGR00797">
    <property type="entry name" value="matE"/>
    <property type="match status" value="1"/>
</dbReference>
<dbReference type="FunCoup" id="A0A5J5EZB9">
    <property type="interactions" value="142"/>
</dbReference>
<dbReference type="OrthoDB" id="2126698at2759"/>
<accession>A0A5J5EZB9</accession>
<dbReference type="InParanoid" id="A0A5J5EZB9"/>
<name>A0A5J5EZB9_9PEZI</name>